<protein>
    <submittedName>
        <fullName evidence="2">Uncharacterized protein</fullName>
    </submittedName>
</protein>
<dbReference type="EMBL" id="JAYMYS010000008">
    <property type="protein sequence ID" value="KAK7383359.1"/>
    <property type="molecule type" value="Genomic_DNA"/>
</dbReference>
<evidence type="ECO:0000256" key="1">
    <source>
        <dbReference type="SAM" id="Phobius"/>
    </source>
</evidence>
<keyword evidence="1" id="KW-1133">Transmembrane helix</keyword>
<keyword evidence="3" id="KW-1185">Reference proteome</keyword>
<proteinExistence type="predicted"/>
<keyword evidence="1" id="KW-0472">Membrane</keyword>
<feature type="transmembrane region" description="Helical" evidence="1">
    <location>
        <begin position="148"/>
        <end position="170"/>
    </location>
</feature>
<accession>A0AAN9RU74</accession>
<keyword evidence="1" id="KW-0812">Transmembrane</keyword>
<dbReference type="Proteomes" id="UP001386955">
    <property type="component" value="Unassembled WGS sequence"/>
</dbReference>
<dbReference type="AlphaFoldDB" id="A0AAN9RU74"/>
<sequence>MIQLSKLALCIPNHRFIGGGVFQIVCIDELQCESVHLAFVVSGNENEGKRDLARNGGIEMRKGRFRGIGGTNGVLCGCMVCGGAQCRGERGIGFCNMEKRVGQNFMRRIKHSTRGKLGGYWPDMYTRAQKVTRGVQLSVQSKFCGGDLYPFSLFFLVFSNYPFTYPLFLLRKINPIFHNTTHHASCIMHRASCIVHHAFLSLYCDLSALYYTIHTAMEPIVGVADGGRRALCVELSVGKLH</sequence>
<reference evidence="2 3" key="1">
    <citation type="submission" date="2024-01" db="EMBL/GenBank/DDBJ databases">
        <title>The genomes of 5 underutilized Papilionoideae crops provide insights into root nodulation and disease resistanc.</title>
        <authorList>
            <person name="Jiang F."/>
        </authorList>
    </citation>
    <scope>NUCLEOTIDE SEQUENCE [LARGE SCALE GENOMIC DNA]</scope>
    <source>
        <strain evidence="2">DUOXIRENSHENG_FW03</strain>
        <tissue evidence="2">Leaves</tissue>
    </source>
</reference>
<name>A0AAN9RU74_PSOTE</name>
<comment type="caution">
    <text evidence="2">The sequence shown here is derived from an EMBL/GenBank/DDBJ whole genome shotgun (WGS) entry which is preliminary data.</text>
</comment>
<evidence type="ECO:0000313" key="3">
    <source>
        <dbReference type="Proteomes" id="UP001386955"/>
    </source>
</evidence>
<evidence type="ECO:0000313" key="2">
    <source>
        <dbReference type="EMBL" id="KAK7383359.1"/>
    </source>
</evidence>
<organism evidence="2 3">
    <name type="scientific">Psophocarpus tetragonolobus</name>
    <name type="common">Winged bean</name>
    <name type="synonym">Dolichos tetragonolobus</name>
    <dbReference type="NCBI Taxonomy" id="3891"/>
    <lineage>
        <taxon>Eukaryota</taxon>
        <taxon>Viridiplantae</taxon>
        <taxon>Streptophyta</taxon>
        <taxon>Embryophyta</taxon>
        <taxon>Tracheophyta</taxon>
        <taxon>Spermatophyta</taxon>
        <taxon>Magnoliopsida</taxon>
        <taxon>eudicotyledons</taxon>
        <taxon>Gunneridae</taxon>
        <taxon>Pentapetalae</taxon>
        <taxon>rosids</taxon>
        <taxon>fabids</taxon>
        <taxon>Fabales</taxon>
        <taxon>Fabaceae</taxon>
        <taxon>Papilionoideae</taxon>
        <taxon>50 kb inversion clade</taxon>
        <taxon>NPAAA clade</taxon>
        <taxon>indigoferoid/millettioid clade</taxon>
        <taxon>Phaseoleae</taxon>
        <taxon>Psophocarpus</taxon>
    </lineage>
</organism>
<gene>
    <name evidence="2" type="ORF">VNO78_29036</name>
</gene>